<feature type="domain" description="ABC transmembrane type-1" evidence="9">
    <location>
        <begin position="339"/>
        <end position="529"/>
    </location>
</feature>
<evidence type="ECO:0000256" key="8">
    <source>
        <dbReference type="SAM" id="Phobius"/>
    </source>
</evidence>
<dbReference type="OrthoDB" id="7852521at2"/>
<feature type="transmembrane region" description="Helical" evidence="8">
    <location>
        <begin position="405"/>
        <end position="427"/>
    </location>
</feature>
<evidence type="ECO:0000256" key="3">
    <source>
        <dbReference type="ARBA" id="ARBA00022475"/>
    </source>
</evidence>
<feature type="transmembrane region" description="Helical" evidence="8">
    <location>
        <begin position="233"/>
        <end position="255"/>
    </location>
</feature>
<dbReference type="GO" id="GO:0005886">
    <property type="term" value="C:plasma membrane"/>
    <property type="evidence" value="ECO:0007669"/>
    <property type="project" value="UniProtKB-SubCell"/>
</dbReference>
<accession>A0A094IVH6</accession>
<dbReference type="Proteomes" id="UP000053718">
    <property type="component" value="Unassembled WGS sequence"/>
</dbReference>
<comment type="caution">
    <text evidence="10">The sequence shown here is derived from an EMBL/GenBank/DDBJ whole genome shotgun (WGS) entry which is preliminary data.</text>
</comment>
<feature type="transmembrane region" description="Helical" evidence="8">
    <location>
        <begin position="192"/>
        <end position="213"/>
    </location>
</feature>
<dbReference type="InterPro" id="IPR035906">
    <property type="entry name" value="MetI-like_sf"/>
</dbReference>
<feature type="transmembrane region" description="Helical" evidence="8">
    <location>
        <begin position="379"/>
        <end position="399"/>
    </location>
</feature>
<dbReference type="PANTHER" id="PTHR43357:SF4">
    <property type="entry name" value="INNER MEMBRANE ABC TRANSPORTER PERMEASE PROTEIN YDCV"/>
    <property type="match status" value="1"/>
</dbReference>
<reference evidence="10 11" key="1">
    <citation type="submission" date="2014-06" db="EMBL/GenBank/DDBJ databases">
        <title>Draft genome sequence of Idiomarina sp. MCCC 1A10513.</title>
        <authorList>
            <person name="Du J."/>
            <person name="Lai Q."/>
            <person name="Shao Z."/>
        </authorList>
    </citation>
    <scope>NUCLEOTIDE SEQUENCE [LARGE SCALE GENOMIC DNA]</scope>
    <source>
        <strain evidence="10 11">MCCC 1A10513</strain>
    </source>
</reference>
<dbReference type="PROSITE" id="PS50928">
    <property type="entry name" value="ABC_TM1"/>
    <property type="match status" value="2"/>
</dbReference>
<feature type="transmembrane region" description="Helical" evidence="8">
    <location>
        <begin position="296"/>
        <end position="318"/>
    </location>
</feature>
<dbReference type="PANTHER" id="PTHR43357">
    <property type="entry name" value="INNER MEMBRANE ABC TRANSPORTER PERMEASE PROTEIN YDCV"/>
    <property type="match status" value="1"/>
</dbReference>
<sequence>MNRAWHWLVAVALLLLVLPWLMAVPGMPLSLPLIDAGVWQYPGIFQALLQSLSVGVFATLISTLLASCLIASFANRDLTQQRPTPIDASIGATFAAPHLAFAIAFLWLLTPFGWLDRLLPFSFSWFEQQSWFTLSMILILKETPFLLVFGVLQLRQLPQRNWLLQAQSLAESPWRAWWLFVYPAWLRAMRPALYVVAIYSVAVVDLALVAGPMNPPLLAPLVLQWQLDFTEAAQLLAAQGFWLLLTLGLLGLVWVRIQEGIACKWLRQRLRRLGRETAKKRQQLMVKGVTLLTRQLFVWLTLLSLLTLLTLSVSHSWFYPALWPQRVSLEAWSINGEALLDALVLTVALGALTALLATAMVVLLCEWQRSRNQRFADSWFLAGLFVPQLVLVLAWLSWSNQLSETWLGVAVLWAHVWFAFAYGYLVYAPSERNVSQQHLISGQSLGYGYWRSWWRFKRPGLQSAISYCVLITFLVSVAQYVPTLLLSSGLWQTLTTELVVLSSGAERMAPAVWASVIWLLASIAIVLSTKVKVVEKWR</sequence>
<keyword evidence="11" id="KW-1185">Reference proteome</keyword>
<feature type="transmembrane region" description="Helical" evidence="8">
    <location>
        <begin position="338"/>
        <end position="367"/>
    </location>
</feature>
<dbReference type="RefSeq" id="WP_034729587.1">
    <property type="nucleotide sequence ID" value="NZ_JPIN01000001.1"/>
</dbReference>
<keyword evidence="4" id="KW-0997">Cell inner membrane</keyword>
<feature type="transmembrane region" description="Helical" evidence="8">
    <location>
        <begin position="464"/>
        <end position="491"/>
    </location>
</feature>
<dbReference type="STRING" id="1517416.IDAT_01570"/>
<evidence type="ECO:0000256" key="6">
    <source>
        <dbReference type="ARBA" id="ARBA00022989"/>
    </source>
</evidence>
<keyword evidence="3" id="KW-1003">Cell membrane</keyword>
<evidence type="ECO:0000313" key="11">
    <source>
        <dbReference type="Proteomes" id="UP000053718"/>
    </source>
</evidence>
<dbReference type="Gene3D" id="1.10.3720.10">
    <property type="entry name" value="MetI-like"/>
    <property type="match status" value="2"/>
</dbReference>
<protein>
    <recommendedName>
        <fullName evidence="9">ABC transmembrane type-1 domain-containing protein</fullName>
    </recommendedName>
</protein>
<dbReference type="EMBL" id="JPIN01000001">
    <property type="protein sequence ID" value="KFZ29809.1"/>
    <property type="molecule type" value="Genomic_DNA"/>
</dbReference>
<feature type="transmembrane region" description="Helical" evidence="8">
    <location>
        <begin position="47"/>
        <end position="74"/>
    </location>
</feature>
<evidence type="ECO:0000256" key="7">
    <source>
        <dbReference type="ARBA" id="ARBA00023136"/>
    </source>
</evidence>
<feature type="transmembrane region" description="Helical" evidence="8">
    <location>
        <begin position="511"/>
        <end position="529"/>
    </location>
</feature>
<evidence type="ECO:0000256" key="2">
    <source>
        <dbReference type="ARBA" id="ARBA00022448"/>
    </source>
</evidence>
<keyword evidence="7 8" id="KW-0472">Membrane</keyword>
<evidence type="ECO:0000256" key="1">
    <source>
        <dbReference type="ARBA" id="ARBA00004429"/>
    </source>
</evidence>
<dbReference type="InterPro" id="IPR000515">
    <property type="entry name" value="MetI-like"/>
</dbReference>
<comment type="subcellular location">
    <subcellularLocation>
        <location evidence="1">Cell inner membrane</location>
        <topology evidence="1">Multi-pass membrane protein</topology>
    </subcellularLocation>
</comment>
<dbReference type="AlphaFoldDB" id="A0A094IVH6"/>
<feature type="transmembrane region" description="Helical" evidence="8">
    <location>
        <begin position="86"/>
        <end position="110"/>
    </location>
</feature>
<feature type="transmembrane region" description="Helical" evidence="8">
    <location>
        <begin position="130"/>
        <end position="152"/>
    </location>
</feature>
<proteinExistence type="predicted"/>
<feature type="domain" description="ABC transmembrane type-1" evidence="9">
    <location>
        <begin position="48"/>
        <end position="254"/>
    </location>
</feature>
<keyword evidence="5 8" id="KW-0812">Transmembrane</keyword>
<evidence type="ECO:0000256" key="4">
    <source>
        <dbReference type="ARBA" id="ARBA00022519"/>
    </source>
</evidence>
<keyword evidence="2" id="KW-0813">Transport</keyword>
<dbReference type="GO" id="GO:0055085">
    <property type="term" value="P:transmembrane transport"/>
    <property type="evidence" value="ECO:0007669"/>
    <property type="project" value="InterPro"/>
</dbReference>
<organism evidence="10 11">
    <name type="scientific">Pseudidiomarina atlantica</name>
    <dbReference type="NCBI Taxonomy" id="1517416"/>
    <lineage>
        <taxon>Bacteria</taxon>
        <taxon>Pseudomonadati</taxon>
        <taxon>Pseudomonadota</taxon>
        <taxon>Gammaproteobacteria</taxon>
        <taxon>Alteromonadales</taxon>
        <taxon>Idiomarinaceae</taxon>
        <taxon>Pseudidiomarina</taxon>
    </lineage>
</organism>
<evidence type="ECO:0000256" key="5">
    <source>
        <dbReference type="ARBA" id="ARBA00022692"/>
    </source>
</evidence>
<dbReference type="eggNOG" id="COG4135">
    <property type="taxonomic scope" value="Bacteria"/>
</dbReference>
<evidence type="ECO:0000313" key="10">
    <source>
        <dbReference type="EMBL" id="KFZ29809.1"/>
    </source>
</evidence>
<gene>
    <name evidence="10" type="ORF">IDAT_01570</name>
</gene>
<keyword evidence="6 8" id="KW-1133">Transmembrane helix</keyword>
<name>A0A094IVH6_9GAMM</name>
<dbReference type="SUPFAM" id="SSF161098">
    <property type="entry name" value="MetI-like"/>
    <property type="match status" value="2"/>
</dbReference>
<evidence type="ECO:0000259" key="9">
    <source>
        <dbReference type="PROSITE" id="PS50928"/>
    </source>
</evidence>